<dbReference type="PANTHER" id="PTHR45138">
    <property type="entry name" value="REGULATORY COMPONENTS OF SENSORY TRANSDUCTION SYSTEM"/>
    <property type="match status" value="1"/>
</dbReference>
<dbReference type="PROSITE" id="PS50005">
    <property type="entry name" value="TPR"/>
    <property type="match status" value="1"/>
</dbReference>
<dbReference type="Gene3D" id="3.30.70.270">
    <property type="match status" value="1"/>
</dbReference>
<proteinExistence type="predicted"/>
<evidence type="ECO:0000256" key="3">
    <source>
        <dbReference type="ARBA" id="ARBA00034247"/>
    </source>
</evidence>
<dbReference type="EMBL" id="FOHK01000018">
    <property type="protein sequence ID" value="SET87026.1"/>
    <property type="molecule type" value="Genomic_DNA"/>
</dbReference>
<feature type="coiled-coil region" evidence="5">
    <location>
        <begin position="399"/>
        <end position="430"/>
    </location>
</feature>
<name>A0A1I0HTA8_THASX</name>
<dbReference type="FunFam" id="3.30.70.270:FF:000001">
    <property type="entry name" value="Diguanylate cyclase domain protein"/>
    <property type="match status" value="1"/>
</dbReference>
<feature type="domain" description="GGDEF" evidence="8">
    <location>
        <begin position="494"/>
        <end position="623"/>
    </location>
</feature>
<feature type="signal peptide" evidence="7">
    <location>
        <begin position="1"/>
        <end position="21"/>
    </location>
</feature>
<feature type="repeat" description="TPR" evidence="4">
    <location>
        <begin position="145"/>
        <end position="178"/>
    </location>
</feature>
<dbReference type="GO" id="GO:1902201">
    <property type="term" value="P:negative regulation of bacterial-type flagellum-dependent cell motility"/>
    <property type="evidence" value="ECO:0007669"/>
    <property type="project" value="TreeGrafter"/>
</dbReference>
<dbReference type="CDD" id="cd01949">
    <property type="entry name" value="GGDEF"/>
    <property type="match status" value="1"/>
</dbReference>
<evidence type="ECO:0000256" key="7">
    <source>
        <dbReference type="SAM" id="SignalP"/>
    </source>
</evidence>
<dbReference type="PROSITE" id="PS50887">
    <property type="entry name" value="GGDEF"/>
    <property type="match status" value="1"/>
</dbReference>
<feature type="transmembrane region" description="Helical" evidence="6">
    <location>
        <begin position="434"/>
        <end position="454"/>
    </location>
</feature>
<keyword evidence="10" id="KW-1185">Reference proteome</keyword>
<organism evidence="9 10">
    <name type="scientific">Thalassotalea agarivorans</name>
    <name type="common">Thalassomonas agarivorans</name>
    <dbReference type="NCBI Taxonomy" id="349064"/>
    <lineage>
        <taxon>Bacteria</taxon>
        <taxon>Pseudomonadati</taxon>
        <taxon>Pseudomonadota</taxon>
        <taxon>Gammaproteobacteria</taxon>
        <taxon>Alteromonadales</taxon>
        <taxon>Colwelliaceae</taxon>
        <taxon>Thalassotalea</taxon>
    </lineage>
</organism>
<dbReference type="Pfam" id="PF13424">
    <property type="entry name" value="TPR_12"/>
    <property type="match status" value="1"/>
</dbReference>
<dbReference type="RefSeq" id="WP_093332083.1">
    <property type="nucleotide sequence ID" value="NZ_AP027363.1"/>
</dbReference>
<dbReference type="GO" id="GO:0043709">
    <property type="term" value="P:cell adhesion involved in single-species biofilm formation"/>
    <property type="evidence" value="ECO:0007669"/>
    <property type="project" value="TreeGrafter"/>
</dbReference>
<dbReference type="InterPro" id="IPR029787">
    <property type="entry name" value="Nucleotide_cyclase"/>
</dbReference>
<dbReference type="SMART" id="SM00267">
    <property type="entry name" value="GGDEF"/>
    <property type="match status" value="1"/>
</dbReference>
<keyword evidence="7" id="KW-0732">Signal</keyword>
<dbReference type="GO" id="GO:0052621">
    <property type="term" value="F:diguanylate cyclase activity"/>
    <property type="evidence" value="ECO:0007669"/>
    <property type="project" value="UniProtKB-EC"/>
</dbReference>
<feature type="chain" id="PRO_5011749708" description="diguanylate cyclase" evidence="7">
    <location>
        <begin position="22"/>
        <end position="623"/>
    </location>
</feature>
<dbReference type="Proteomes" id="UP000199308">
    <property type="component" value="Unassembled WGS sequence"/>
</dbReference>
<dbReference type="InterPro" id="IPR019734">
    <property type="entry name" value="TPR_rpt"/>
</dbReference>
<dbReference type="InterPro" id="IPR000160">
    <property type="entry name" value="GGDEF_dom"/>
</dbReference>
<protein>
    <recommendedName>
        <fullName evidence="2">diguanylate cyclase</fullName>
        <ecNumber evidence="2">2.7.7.65</ecNumber>
    </recommendedName>
</protein>
<evidence type="ECO:0000256" key="1">
    <source>
        <dbReference type="ARBA" id="ARBA00001946"/>
    </source>
</evidence>
<dbReference type="PANTHER" id="PTHR45138:SF9">
    <property type="entry name" value="DIGUANYLATE CYCLASE DGCM-RELATED"/>
    <property type="match status" value="1"/>
</dbReference>
<reference evidence="9 10" key="1">
    <citation type="submission" date="2016-10" db="EMBL/GenBank/DDBJ databases">
        <authorList>
            <person name="de Groot N.N."/>
        </authorList>
    </citation>
    <scope>NUCLEOTIDE SEQUENCE [LARGE SCALE GENOMIC DNA]</scope>
    <source>
        <strain evidence="9 10">DSM 19706</strain>
    </source>
</reference>
<dbReference type="NCBIfam" id="TIGR00254">
    <property type="entry name" value="GGDEF"/>
    <property type="match status" value="1"/>
</dbReference>
<dbReference type="SMART" id="SM00028">
    <property type="entry name" value="TPR"/>
    <property type="match status" value="7"/>
</dbReference>
<dbReference type="SUPFAM" id="SSF55073">
    <property type="entry name" value="Nucleotide cyclase"/>
    <property type="match status" value="1"/>
</dbReference>
<keyword evidence="6" id="KW-0472">Membrane</keyword>
<dbReference type="Pfam" id="PF13181">
    <property type="entry name" value="TPR_8"/>
    <property type="match status" value="1"/>
</dbReference>
<evidence type="ECO:0000256" key="2">
    <source>
        <dbReference type="ARBA" id="ARBA00012528"/>
    </source>
</evidence>
<dbReference type="GO" id="GO:0005886">
    <property type="term" value="C:plasma membrane"/>
    <property type="evidence" value="ECO:0007669"/>
    <property type="project" value="TreeGrafter"/>
</dbReference>
<evidence type="ECO:0000313" key="10">
    <source>
        <dbReference type="Proteomes" id="UP000199308"/>
    </source>
</evidence>
<evidence type="ECO:0000256" key="6">
    <source>
        <dbReference type="SAM" id="Phobius"/>
    </source>
</evidence>
<comment type="cofactor">
    <cofactor evidence="1">
        <name>Mg(2+)</name>
        <dbReference type="ChEBI" id="CHEBI:18420"/>
    </cofactor>
</comment>
<dbReference type="Pfam" id="PF00990">
    <property type="entry name" value="GGDEF"/>
    <property type="match status" value="1"/>
</dbReference>
<keyword evidence="6" id="KW-0812">Transmembrane</keyword>
<evidence type="ECO:0000259" key="8">
    <source>
        <dbReference type="PROSITE" id="PS50887"/>
    </source>
</evidence>
<evidence type="ECO:0000256" key="4">
    <source>
        <dbReference type="PROSITE-ProRule" id="PRU00339"/>
    </source>
</evidence>
<dbReference type="InterPro" id="IPR043128">
    <property type="entry name" value="Rev_trsase/Diguanyl_cyclase"/>
</dbReference>
<keyword evidence="6" id="KW-1133">Transmembrane helix</keyword>
<gene>
    <name evidence="9" type="ORF">SAMN05660429_02910</name>
</gene>
<dbReference type="AlphaFoldDB" id="A0A1I0HTA8"/>
<dbReference type="EC" id="2.7.7.65" evidence="2"/>
<dbReference type="InterPro" id="IPR050469">
    <property type="entry name" value="Diguanylate_Cyclase"/>
</dbReference>
<dbReference type="InterPro" id="IPR011990">
    <property type="entry name" value="TPR-like_helical_dom_sf"/>
</dbReference>
<dbReference type="STRING" id="349064.SAMN05660429_02910"/>
<evidence type="ECO:0000256" key="5">
    <source>
        <dbReference type="SAM" id="Coils"/>
    </source>
</evidence>
<keyword evidence="4" id="KW-0802">TPR repeat</keyword>
<comment type="catalytic activity">
    <reaction evidence="3">
        <text>2 GTP = 3',3'-c-di-GMP + 2 diphosphate</text>
        <dbReference type="Rhea" id="RHEA:24898"/>
        <dbReference type="ChEBI" id="CHEBI:33019"/>
        <dbReference type="ChEBI" id="CHEBI:37565"/>
        <dbReference type="ChEBI" id="CHEBI:58805"/>
        <dbReference type="EC" id="2.7.7.65"/>
    </reaction>
</comment>
<dbReference type="OrthoDB" id="6191081at2"/>
<evidence type="ECO:0000313" key="9">
    <source>
        <dbReference type="EMBL" id="SET87026.1"/>
    </source>
</evidence>
<sequence>MPVVKVVLLIFIFAAAPLCVADNATFKERILYIESVKDNDAEQAQLLLNKLAEHLPTASQGERVRFYQNQAEVFNQLGLYKQAIEIADQGLTLANSLGKPSRCLQLLYYSRGYAYEVQGQLDAAENDYERGLSFSRILDDQESIASGLTDLGAVYYQTYRYEESIKTLNEALQIAQELQDQQLLAYVYNVLGVLYGNINKEQRSINYYQRSYDIYKSLEQPLEALGLARNIGIAYINSEEHDKAIFILTEAIESVEEDGSEEVLAGIFANLASAHVKSDNGNLTKALEYVDIAERLARQIESPLELIDSLLEKAQILAEVERFDSALETMAEIDELLLQIPHDSVMYVRLRASRIRARIYEQKQDYQKAFELYNDFERRYTSYLTAINKREVDANHLKFEQLEQRLEAEILQKNKEISQLELDAHEEQIEQKSLFSVLLLLCLLTLLFVAYRLVKNRKKLTMATTVDDLTRVLNRRAIMELGPVMLRRSKDAQKPLVVMMIDVDEFKALNDKYGHDVGDEVLRTIANSIRSTLRTDDALGRLGGEEFIAILPKITLQQAIEIANRIREMLAKIHWQVAGAHAKTVSIGIAVQQDMADTFEHLAIVADKHLYEAKRAGKDRVCY</sequence>
<accession>A0A1I0HTA8</accession>
<keyword evidence="5" id="KW-0175">Coiled coil</keyword>
<dbReference type="SUPFAM" id="SSF48452">
    <property type="entry name" value="TPR-like"/>
    <property type="match status" value="3"/>
</dbReference>
<dbReference type="Gene3D" id="1.25.40.10">
    <property type="entry name" value="Tetratricopeptide repeat domain"/>
    <property type="match status" value="2"/>
</dbReference>